<evidence type="ECO:0000256" key="6">
    <source>
        <dbReference type="ARBA" id="ARBA00023136"/>
    </source>
</evidence>
<dbReference type="PANTHER" id="PTHR10984">
    <property type="entry name" value="ENDOPLASMIC RETICULUM-GOLGI INTERMEDIATE COMPARTMENT PROTEIN"/>
    <property type="match status" value="1"/>
</dbReference>
<evidence type="ECO:0000259" key="10">
    <source>
        <dbReference type="Pfam" id="PF13850"/>
    </source>
</evidence>
<dbReference type="OrthoDB" id="270930at2759"/>
<dbReference type="InterPro" id="IPR045888">
    <property type="entry name" value="Erv"/>
</dbReference>
<evidence type="ECO:0000313" key="11">
    <source>
        <dbReference type="EMBL" id="CAH2243141.1"/>
    </source>
</evidence>
<organism evidence="11 12">
    <name type="scientific">Pararge aegeria aegeria</name>
    <dbReference type="NCBI Taxonomy" id="348720"/>
    <lineage>
        <taxon>Eukaryota</taxon>
        <taxon>Metazoa</taxon>
        <taxon>Ecdysozoa</taxon>
        <taxon>Arthropoda</taxon>
        <taxon>Hexapoda</taxon>
        <taxon>Insecta</taxon>
        <taxon>Pterygota</taxon>
        <taxon>Neoptera</taxon>
        <taxon>Endopterygota</taxon>
        <taxon>Lepidoptera</taxon>
        <taxon>Glossata</taxon>
        <taxon>Ditrysia</taxon>
        <taxon>Papilionoidea</taxon>
        <taxon>Nymphalidae</taxon>
        <taxon>Satyrinae</taxon>
        <taxon>Satyrini</taxon>
        <taxon>Parargina</taxon>
        <taxon>Pararge</taxon>
    </lineage>
</organism>
<comment type="subcellular location">
    <subcellularLocation>
        <location evidence="2">Endoplasmic reticulum-Golgi intermediate compartment membrane</location>
        <topology evidence="2">Multi-pass membrane protein</topology>
    </subcellularLocation>
    <subcellularLocation>
        <location evidence="1">Golgi apparatus</location>
        <location evidence="1">cis-Golgi network membrane</location>
        <topology evidence="1">Multi-pass membrane protein</topology>
    </subcellularLocation>
</comment>
<keyword evidence="6 8" id="KW-0472">Membrane</keyword>
<feature type="domain" description="Endoplasmic reticulum vesicle transporter N-terminal" evidence="10">
    <location>
        <begin position="9"/>
        <end position="98"/>
    </location>
</feature>
<dbReference type="GO" id="GO:0006890">
    <property type="term" value="P:retrograde vesicle-mediated transport, Golgi to endoplasmic reticulum"/>
    <property type="evidence" value="ECO:0007669"/>
    <property type="project" value="TreeGrafter"/>
</dbReference>
<evidence type="ECO:0000256" key="5">
    <source>
        <dbReference type="ARBA" id="ARBA00022989"/>
    </source>
</evidence>
<dbReference type="GO" id="GO:0033116">
    <property type="term" value="C:endoplasmic reticulum-Golgi intermediate compartment membrane"/>
    <property type="evidence" value="ECO:0007669"/>
    <property type="project" value="UniProtKB-SubCell"/>
</dbReference>
<dbReference type="GO" id="GO:0006888">
    <property type="term" value="P:endoplasmic reticulum to Golgi vesicle-mediated transport"/>
    <property type="evidence" value="ECO:0007669"/>
    <property type="project" value="TreeGrafter"/>
</dbReference>
<dbReference type="Pfam" id="PF13850">
    <property type="entry name" value="ERGIC_N"/>
    <property type="match status" value="1"/>
</dbReference>
<feature type="domain" description="Endoplasmic reticulum vesicle transporter C-terminal" evidence="9">
    <location>
        <begin position="146"/>
        <end position="365"/>
    </location>
</feature>
<dbReference type="GO" id="GO:0030134">
    <property type="term" value="C:COPII-coated ER to Golgi transport vesicle"/>
    <property type="evidence" value="ECO:0007669"/>
    <property type="project" value="TreeGrafter"/>
</dbReference>
<dbReference type="PANTHER" id="PTHR10984:SF25">
    <property type="entry name" value="ENDOPLASMIC RETICULUM-GOLGI INTERMEDIATE COMPARTMENT PROTEIN 3"/>
    <property type="match status" value="1"/>
</dbReference>
<dbReference type="EMBL" id="CAKXAJ010025717">
    <property type="protein sequence ID" value="CAH2243141.1"/>
    <property type="molecule type" value="Genomic_DNA"/>
</dbReference>
<feature type="transmembrane region" description="Helical" evidence="8">
    <location>
        <begin position="343"/>
        <end position="364"/>
    </location>
</feature>
<comment type="caution">
    <text evidence="11">The sequence shown here is derived from an EMBL/GenBank/DDBJ whole genome shotgun (WGS) entry which is preliminary data.</text>
</comment>
<protein>
    <recommendedName>
        <fullName evidence="7">Endoplasmic reticulum-Golgi intermediate compartment protein 3</fullName>
    </recommendedName>
</protein>
<name>A0A8S4S120_9NEOP</name>
<evidence type="ECO:0000313" key="12">
    <source>
        <dbReference type="Proteomes" id="UP000838756"/>
    </source>
</evidence>
<evidence type="ECO:0000256" key="8">
    <source>
        <dbReference type="SAM" id="Phobius"/>
    </source>
</evidence>
<comment type="similarity">
    <text evidence="3">Belongs to the ERGIC family.</text>
</comment>
<keyword evidence="5 8" id="KW-1133">Transmembrane helix</keyword>
<keyword evidence="12" id="KW-1185">Reference proteome</keyword>
<reference evidence="11" key="1">
    <citation type="submission" date="2022-03" db="EMBL/GenBank/DDBJ databases">
        <authorList>
            <person name="Lindestad O."/>
        </authorList>
    </citation>
    <scope>NUCLEOTIDE SEQUENCE</scope>
</reference>
<dbReference type="Proteomes" id="UP000838756">
    <property type="component" value="Unassembled WGS sequence"/>
</dbReference>
<proteinExistence type="inferred from homology"/>
<dbReference type="AlphaFoldDB" id="A0A8S4S120"/>
<evidence type="ECO:0000256" key="3">
    <source>
        <dbReference type="ARBA" id="ARBA00005648"/>
    </source>
</evidence>
<gene>
    <name evidence="11" type="primary">jg14434</name>
    <name evidence="11" type="ORF">PAEG_LOCUS19342</name>
</gene>
<evidence type="ECO:0000256" key="4">
    <source>
        <dbReference type="ARBA" id="ARBA00022692"/>
    </source>
</evidence>
<dbReference type="GO" id="GO:0000139">
    <property type="term" value="C:Golgi membrane"/>
    <property type="evidence" value="ECO:0007669"/>
    <property type="project" value="TreeGrafter"/>
</dbReference>
<keyword evidence="4 8" id="KW-0812">Transmembrane</keyword>
<evidence type="ECO:0000259" key="9">
    <source>
        <dbReference type="Pfam" id="PF07970"/>
    </source>
</evidence>
<evidence type="ECO:0000256" key="7">
    <source>
        <dbReference type="ARBA" id="ARBA00040493"/>
    </source>
</evidence>
<dbReference type="InterPro" id="IPR039542">
    <property type="entry name" value="Erv_N"/>
</dbReference>
<dbReference type="Pfam" id="PF07970">
    <property type="entry name" value="COPIIcoated_ERV"/>
    <property type="match status" value="1"/>
</dbReference>
<evidence type="ECO:0000256" key="1">
    <source>
        <dbReference type="ARBA" id="ARBA00004257"/>
    </source>
</evidence>
<sequence length="385" mass="43066">MESQFVNKFKQLDAYAKTLEDFRVKTATGAIITVTGALIMVLLILSELHTYMSPNISEELFVDTSRGHKLRINFDIIVPRISCDYLVLDAMDSSGEQHLQMDHNIHKRRLNLEGEPIEEPKKEEMVLSSTIKQNSSEIAKITCGTCYGAAFNETQCCNTCDDVKEAYRLRRWALPDLATIEQCKDDESLERTNLALKEGCQIFGYMEVNRVGGSFHIAPGKSFTINHVHVHDVQPFSSSVFNTTHIIRHLSFGTDIKEANTAPLDGVEGLAKEGAVMFQYYLKIVPTVYIKLDNTVLHTNQFSVTRHKKPVSNVNTESGMPGAFFSYELSPLMVKYTEKERSIGHFATNICAIVGGVFTVAGIFDTLLYHSLNAFQHKVVLGKAG</sequence>
<dbReference type="InterPro" id="IPR012936">
    <property type="entry name" value="Erv_C"/>
</dbReference>
<feature type="transmembrane region" description="Helical" evidence="8">
    <location>
        <begin position="27"/>
        <end position="45"/>
    </location>
</feature>
<evidence type="ECO:0000256" key="2">
    <source>
        <dbReference type="ARBA" id="ARBA00004457"/>
    </source>
</evidence>
<accession>A0A8S4S120</accession>
<dbReference type="GO" id="GO:0005789">
    <property type="term" value="C:endoplasmic reticulum membrane"/>
    <property type="evidence" value="ECO:0007669"/>
    <property type="project" value="TreeGrafter"/>
</dbReference>